<evidence type="ECO:0000313" key="2">
    <source>
        <dbReference type="Proteomes" id="UP000094412"/>
    </source>
</evidence>
<proteinExistence type="predicted"/>
<dbReference type="OrthoDB" id="8085934at2"/>
<dbReference type="AlphaFoldDB" id="A0A1C2DD99"/>
<name>A0A1C2DD99_9HYPH</name>
<dbReference type="EMBL" id="MDEO01000036">
    <property type="protein sequence ID" value="OCX12635.1"/>
    <property type="molecule type" value="Genomic_DNA"/>
</dbReference>
<comment type="caution">
    <text evidence="1">The sequence shown here is derived from an EMBL/GenBank/DDBJ whole genome shotgun (WGS) entry which is preliminary data.</text>
</comment>
<dbReference type="STRING" id="1566387.QV13_23850"/>
<protein>
    <submittedName>
        <fullName evidence="1">Uncharacterized protein</fullName>
    </submittedName>
</protein>
<reference evidence="1 2" key="1">
    <citation type="submission" date="2016-08" db="EMBL/GenBank/DDBJ databases">
        <title>Whole genome sequence of Mesorhizobium sp. strain UASWS1009 isolated from industrial sewage.</title>
        <authorList>
            <person name="Crovadore J."/>
            <person name="Calmin G."/>
            <person name="Chablais R."/>
            <person name="Cochard B."/>
            <person name="Lefort F."/>
        </authorList>
    </citation>
    <scope>NUCLEOTIDE SEQUENCE [LARGE SCALE GENOMIC DNA]</scope>
    <source>
        <strain evidence="1 2">UASWS1009</strain>
    </source>
</reference>
<evidence type="ECO:0000313" key="1">
    <source>
        <dbReference type="EMBL" id="OCX12635.1"/>
    </source>
</evidence>
<dbReference type="Proteomes" id="UP000094412">
    <property type="component" value="Unassembled WGS sequence"/>
</dbReference>
<gene>
    <name evidence="1" type="ORF">QV13_23850</name>
</gene>
<sequence>MVSAERIPCINPRCRRTFKREHEDQETVCGDCFRMLPDAVRIEHRGFWREIRKWDRRITRTSDELKIESMKRARRQVSAKLAEHWDAHIKGYFSAPEKPVGLETFLEEIGL</sequence>
<accession>A0A1C2DD99</accession>
<keyword evidence="2" id="KW-1185">Reference proteome</keyword>
<organism evidence="1 2">
    <name type="scientific">Mesorhizobium hungaricum</name>
    <dbReference type="NCBI Taxonomy" id="1566387"/>
    <lineage>
        <taxon>Bacteria</taxon>
        <taxon>Pseudomonadati</taxon>
        <taxon>Pseudomonadota</taxon>
        <taxon>Alphaproteobacteria</taxon>
        <taxon>Hyphomicrobiales</taxon>
        <taxon>Phyllobacteriaceae</taxon>
        <taxon>Mesorhizobium</taxon>
    </lineage>
</organism>